<comment type="similarity">
    <text evidence="5 6">Belongs to the TonB-dependent receptor family.</text>
</comment>
<evidence type="ECO:0000313" key="10">
    <source>
        <dbReference type="Proteomes" id="UP000812031"/>
    </source>
</evidence>
<reference evidence="9 10" key="1">
    <citation type="submission" date="2021-07" db="EMBL/GenBank/DDBJ databases">
        <title>Flavobacterium sp. nov. isolated from sediment on the Taihu Lake.</title>
        <authorList>
            <person name="Qu J.-H."/>
        </authorList>
    </citation>
    <scope>NUCLEOTIDE SEQUENCE [LARGE SCALE GENOMIC DNA]</scope>
    <source>
        <strain evidence="9 10">NAS39</strain>
    </source>
</reference>
<evidence type="ECO:0000256" key="1">
    <source>
        <dbReference type="ARBA" id="ARBA00022496"/>
    </source>
</evidence>
<evidence type="ECO:0000259" key="7">
    <source>
        <dbReference type="Pfam" id="PF00593"/>
    </source>
</evidence>
<gene>
    <name evidence="9" type="ORF">KZH69_03205</name>
</gene>
<keyword evidence="2" id="KW-0732">Signal</keyword>
<dbReference type="InterPro" id="IPR000531">
    <property type="entry name" value="Beta-barrel_TonB"/>
</dbReference>
<evidence type="ECO:0000256" key="2">
    <source>
        <dbReference type="ARBA" id="ARBA00022729"/>
    </source>
</evidence>
<dbReference type="PANTHER" id="PTHR32552">
    <property type="entry name" value="FERRICHROME IRON RECEPTOR-RELATED"/>
    <property type="match status" value="1"/>
</dbReference>
<keyword evidence="5" id="KW-0998">Cell outer membrane</keyword>
<feature type="domain" description="TonB-dependent receptor-like beta-barrel" evidence="7">
    <location>
        <begin position="284"/>
        <end position="689"/>
    </location>
</feature>
<dbReference type="Pfam" id="PF00593">
    <property type="entry name" value="TonB_dep_Rec_b-barrel"/>
    <property type="match status" value="1"/>
</dbReference>
<keyword evidence="3" id="KW-0408">Iron</keyword>
<name>A0ABS6XS34_9FLAO</name>
<evidence type="ECO:0000256" key="4">
    <source>
        <dbReference type="ARBA" id="ARBA00023065"/>
    </source>
</evidence>
<keyword evidence="10" id="KW-1185">Reference proteome</keyword>
<keyword evidence="4" id="KW-0406">Ion transport</keyword>
<dbReference type="EMBL" id="JAHWYN010000002">
    <property type="protein sequence ID" value="MBW4359486.1"/>
    <property type="molecule type" value="Genomic_DNA"/>
</dbReference>
<keyword evidence="1" id="KW-0410">Iron transport</keyword>
<keyword evidence="6" id="KW-0798">TonB box</keyword>
<organism evidence="9 10">
    <name type="scientific">Flavobacterium taihuense</name>
    <dbReference type="NCBI Taxonomy" id="2857508"/>
    <lineage>
        <taxon>Bacteria</taxon>
        <taxon>Pseudomonadati</taxon>
        <taxon>Bacteroidota</taxon>
        <taxon>Flavobacteriia</taxon>
        <taxon>Flavobacteriales</taxon>
        <taxon>Flavobacteriaceae</taxon>
        <taxon>Flavobacterium</taxon>
    </lineage>
</organism>
<dbReference type="RefSeq" id="WP_219316016.1">
    <property type="nucleotide sequence ID" value="NZ_JAHWYN010000002.1"/>
</dbReference>
<proteinExistence type="inferred from homology"/>
<comment type="caution">
    <text evidence="9">The sequence shown here is derived from an EMBL/GenBank/DDBJ whole genome shotgun (WGS) entry which is preliminary data.</text>
</comment>
<dbReference type="Proteomes" id="UP000812031">
    <property type="component" value="Unassembled WGS sequence"/>
</dbReference>
<dbReference type="PANTHER" id="PTHR32552:SF68">
    <property type="entry name" value="FERRICHROME OUTER MEMBRANE TRANSPORTER_PHAGE RECEPTOR"/>
    <property type="match status" value="1"/>
</dbReference>
<evidence type="ECO:0000313" key="9">
    <source>
        <dbReference type="EMBL" id="MBW4359486.1"/>
    </source>
</evidence>
<sequence length="738" mass="83378">MKISIQFIGFKKVRTKTAQFSKRFLFSIFFTLTSFLSFSQVKDTTKINQLDEVLVSAIRVTTKTPVTFSNLDKKDIKTRNLGQDIPILMNYLPSVVTTSDAGNGVGYTGIRVRGSDATRVNVTINGIPYNDAESQGTYWVNMPDFASSVQSLQLQRGVGTSTNGAAAFGASLNMLTDSYSDKAQGEISSSYGSFNTFKNTVKFSTGLMNDHFEIAGRLSVLKSDGYIDRASSDLKSYFLQGTYVGKTTLIKALAFGGTEKTYQSWFGVDAVTLESDRTFNAAGMFTDEFGNIRFYDNQTDNYQQDHYQLHWSEKISENWSTNLAFHYTKGNGYYEEYQEDQDFAEYGLTPIIAAPTVNTTDLVRQKWLDNDFYGTTFSANYKKENWDVILGGGWNKYEGDHFGKVIWARYASTSELGDHYYDDFSTKTDGNVFAKANYKVADKWSLFGDLQLRNVTYKANSTETGLVDDNFNFFNPKAGVTYQWNEINSLYFSYARANREPNRTDYENGSPKPEKLNDFELGWRYLSDKIKLNANAYYMKYQDQLVLTGELNDVGAPIRANSGDSYRLGLELDATFQLSEKWVLQPNVTLSQNKNKDFYFTRDGVLQNLGNTNIAYSPDVVAGNRLGFTPIKDFQISLYSKFVGEQYMANIDSEGSKLDSYFVNDLNVSYEFKPKSIFKSILVSALINNIFDLKYVSNGYFYTYDDDYSNPPAITTIEGAGYYPQAGVNFLIGLSLKF</sequence>
<evidence type="ECO:0000256" key="6">
    <source>
        <dbReference type="RuleBase" id="RU003357"/>
    </source>
</evidence>
<dbReference type="Pfam" id="PF07715">
    <property type="entry name" value="Plug"/>
    <property type="match status" value="1"/>
</dbReference>
<accession>A0ABS6XS34</accession>
<keyword evidence="9" id="KW-0675">Receptor</keyword>
<keyword evidence="5" id="KW-0813">Transport</keyword>
<keyword evidence="5" id="KW-0812">Transmembrane</keyword>
<feature type="domain" description="TonB-dependent receptor plug" evidence="8">
    <location>
        <begin position="63"/>
        <end position="170"/>
    </location>
</feature>
<keyword evidence="5 6" id="KW-0472">Membrane</keyword>
<protein>
    <submittedName>
        <fullName evidence="9">TonB-dependent receptor</fullName>
    </submittedName>
</protein>
<dbReference type="PROSITE" id="PS52016">
    <property type="entry name" value="TONB_DEPENDENT_REC_3"/>
    <property type="match status" value="1"/>
</dbReference>
<dbReference type="InterPro" id="IPR012910">
    <property type="entry name" value="Plug_dom"/>
</dbReference>
<evidence type="ECO:0000256" key="3">
    <source>
        <dbReference type="ARBA" id="ARBA00023004"/>
    </source>
</evidence>
<dbReference type="InterPro" id="IPR039426">
    <property type="entry name" value="TonB-dep_rcpt-like"/>
</dbReference>
<keyword evidence="5" id="KW-1134">Transmembrane beta strand</keyword>
<evidence type="ECO:0000259" key="8">
    <source>
        <dbReference type="Pfam" id="PF07715"/>
    </source>
</evidence>
<comment type="subcellular location">
    <subcellularLocation>
        <location evidence="5">Cell outer membrane</location>
        <topology evidence="5">Multi-pass membrane protein</topology>
    </subcellularLocation>
</comment>
<evidence type="ECO:0000256" key="5">
    <source>
        <dbReference type="PROSITE-ProRule" id="PRU01360"/>
    </source>
</evidence>